<organism evidence="1 2">
    <name type="scientific">Gordonia humi</name>
    <dbReference type="NCBI Taxonomy" id="686429"/>
    <lineage>
        <taxon>Bacteria</taxon>
        <taxon>Bacillati</taxon>
        <taxon>Actinomycetota</taxon>
        <taxon>Actinomycetes</taxon>
        <taxon>Mycobacteriales</taxon>
        <taxon>Gordoniaceae</taxon>
        <taxon>Gordonia</taxon>
    </lineage>
</organism>
<accession>A0A840ETK2</accession>
<sequence>MSVAISSSRLVDAVDVARAALLAEGETPGAHIGVSAEGDYAATHYFDAQLPGYRGWQWCVVVAGAPDSSEITVSEVALLPAADALLAPDWVPWVQRVAPGDLGPGDLLAAPADDPRLVPNQIDTQDVSLIDQDEIGQVDTEIGLGRKRLLSIDGRAEAAQRWYDGDYGPASPMARNARHSCGTCGFFLPIAGALHSGFGVCANEFAADGRAVSAEYGCGAHSDVPAPAGNGSPAYDAYDDGAVEVVALPAGSDGSGDA</sequence>
<dbReference type="Proteomes" id="UP000551501">
    <property type="component" value="Unassembled WGS sequence"/>
</dbReference>
<evidence type="ECO:0008006" key="3">
    <source>
        <dbReference type="Google" id="ProtNLM"/>
    </source>
</evidence>
<proteinExistence type="predicted"/>
<evidence type="ECO:0000313" key="1">
    <source>
        <dbReference type="EMBL" id="MBB4135032.1"/>
    </source>
</evidence>
<reference evidence="1 2" key="1">
    <citation type="submission" date="2020-08" db="EMBL/GenBank/DDBJ databases">
        <title>Sequencing the genomes of 1000 actinobacteria strains.</title>
        <authorList>
            <person name="Klenk H.-P."/>
        </authorList>
    </citation>
    <scope>NUCLEOTIDE SEQUENCE [LARGE SCALE GENOMIC DNA]</scope>
    <source>
        <strain evidence="1 2">DSM 45298</strain>
    </source>
</reference>
<dbReference type="Pfam" id="PF11228">
    <property type="entry name" value="DUF3027"/>
    <property type="match status" value="1"/>
</dbReference>
<gene>
    <name evidence="1" type="ORF">BKA16_001584</name>
</gene>
<evidence type="ECO:0000313" key="2">
    <source>
        <dbReference type="Proteomes" id="UP000551501"/>
    </source>
</evidence>
<dbReference type="InterPro" id="IPR021391">
    <property type="entry name" value="DUF3027"/>
</dbReference>
<dbReference type="AlphaFoldDB" id="A0A840ETK2"/>
<dbReference type="RefSeq" id="WP_183370136.1">
    <property type="nucleotide sequence ID" value="NZ_BAABHL010000050.1"/>
</dbReference>
<comment type="caution">
    <text evidence="1">The sequence shown here is derived from an EMBL/GenBank/DDBJ whole genome shotgun (WGS) entry which is preliminary data.</text>
</comment>
<dbReference type="EMBL" id="JACIFP010000001">
    <property type="protein sequence ID" value="MBB4135032.1"/>
    <property type="molecule type" value="Genomic_DNA"/>
</dbReference>
<keyword evidence="2" id="KW-1185">Reference proteome</keyword>
<name>A0A840ETK2_9ACTN</name>
<protein>
    <recommendedName>
        <fullName evidence="3">DUF3027 domain-containing protein</fullName>
    </recommendedName>
</protein>